<evidence type="ECO:0000256" key="7">
    <source>
        <dbReference type="ARBA" id="ARBA00023172"/>
    </source>
</evidence>
<dbReference type="RefSeq" id="WP_184619094.1">
    <property type="nucleotide sequence ID" value="NZ_JACHEX010000002.1"/>
</dbReference>
<evidence type="ECO:0000259" key="11">
    <source>
        <dbReference type="PROSITE" id="PS51900"/>
    </source>
</evidence>
<proteinExistence type="predicted"/>
<dbReference type="GO" id="GO:0005737">
    <property type="term" value="C:cytoplasm"/>
    <property type="evidence" value="ECO:0007669"/>
    <property type="project" value="UniProtKB-SubCell"/>
</dbReference>
<dbReference type="GO" id="GO:0051301">
    <property type="term" value="P:cell division"/>
    <property type="evidence" value="ECO:0007669"/>
    <property type="project" value="UniProtKB-KW"/>
</dbReference>
<evidence type="ECO:0000256" key="3">
    <source>
        <dbReference type="ARBA" id="ARBA00022618"/>
    </source>
</evidence>
<dbReference type="Gene3D" id="1.10.150.130">
    <property type="match status" value="1"/>
</dbReference>
<dbReference type="GO" id="GO:0003677">
    <property type="term" value="F:DNA binding"/>
    <property type="evidence" value="ECO:0007669"/>
    <property type="project" value="UniProtKB-UniRule"/>
</dbReference>
<keyword evidence="13" id="KW-1185">Reference proteome</keyword>
<evidence type="ECO:0000313" key="12">
    <source>
        <dbReference type="EMBL" id="MBB6062414.1"/>
    </source>
</evidence>
<evidence type="ECO:0000256" key="9">
    <source>
        <dbReference type="PROSITE-ProRule" id="PRU01248"/>
    </source>
</evidence>
<dbReference type="Pfam" id="PF00589">
    <property type="entry name" value="Phage_integrase"/>
    <property type="match status" value="1"/>
</dbReference>
<evidence type="ECO:0000259" key="10">
    <source>
        <dbReference type="PROSITE" id="PS51898"/>
    </source>
</evidence>
<evidence type="ECO:0000256" key="2">
    <source>
        <dbReference type="ARBA" id="ARBA00022490"/>
    </source>
</evidence>
<dbReference type="InterPro" id="IPR050090">
    <property type="entry name" value="Tyrosine_recombinase_XerCD"/>
</dbReference>
<keyword evidence="4" id="KW-0159">Chromosome partition</keyword>
<feature type="domain" description="Core-binding (CB)" evidence="11">
    <location>
        <begin position="1"/>
        <end position="86"/>
    </location>
</feature>
<dbReference type="InterPro" id="IPR011010">
    <property type="entry name" value="DNA_brk_join_enz"/>
</dbReference>
<feature type="domain" description="Tyr recombinase" evidence="10">
    <location>
        <begin position="107"/>
        <end position="281"/>
    </location>
</feature>
<dbReference type="Gene3D" id="1.10.443.10">
    <property type="entry name" value="Intergrase catalytic core"/>
    <property type="match status" value="1"/>
</dbReference>
<reference evidence="12 13" key="1">
    <citation type="submission" date="2020-08" db="EMBL/GenBank/DDBJ databases">
        <title>Genomic Encyclopedia of Type Strains, Phase IV (KMG-IV): sequencing the most valuable type-strain genomes for metagenomic binning, comparative biology and taxonomic classification.</title>
        <authorList>
            <person name="Goeker M."/>
        </authorList>
    </citation>
    <scope>NUCLEOTIDE SEQUENCE [LARGE SCALE GENOMIC DNA]</scope>
    <source>
        <strain evidence="12 13">DSM 13481</strain>
    </source>
</reference>
<dbReference type="PROSITE" id="PS51900">
    <property type="entry name" value="CB"/>
    <property type="match status" value="1"/>
</dbReference>
<comment type="caution">
    <text evidence="12">The sequence shown here is derived from an EMBL/GenBank/DDBJ whole genome shotgun (WGS) entry which is preliminary data.</text>
</comment>
<evidence type="ECO:0000256" key="6">
    <source>
        <dbReference type="ARBA" id="ARBA00023125"/>
    </source>
</evidence>
<dbReference type="SUPFAM" id="SSF56349">
    <property type="entry name" value="DNA breaking-rejoining enzymes"/>
    <property type="match status" value="1"/>
</dbReference>
<dbReference type="InterPro" id="IPR013762">
    <property type="entry name" value="Integrase-like_cat_sf"/>
</dbReference>
<accession>A0A841GMM8</accession>
<organism evidence="12 13">
    <name type="scientific">Thermosipho japonicus</name>
    <dbReference type="NCBI Taxonomy" id="90323"/>
    <lineage>
        <taxon>Bacteria</taxon>
        <taxon>Thermotogati</taxon>
        <taxon>Thermotogota</taxon>
        <taxon>Thermotogae</taxon>
        <taxon>Thermotogales</taxon>
        <taxon>Fervidobacteriaceae</taxon>
        <taxon>Thermosipho</taxon>
    </lineage>
</organism>
<keyword evidence="6 9" id="KW-0238">DNA-binding</keyword>
<dbReference type="Pfam" id="PF02899">
    <property type="entry name" value="Phage_int_SAM_1"/>
    <property type="match status" value="1"/>
</dbReference>
<sequence length="283" mass="32964">MDKIIEMFSDYLAHVRRHSENTLKAYKKDVRKFLTYVGKQVNNIERKDVEEFLKALSKGDITGESPRETTISRYISSLNSFFNYLELSGMISENPMERIKHPRIRRKIPDFLTEDEVSSLIEAFSEENELRQKTAISLLYYAGLRISELCNLRTTDISFIPPFLRVEMGKGRKDRLVPLPDKVIPILKKYIDLENPKIFVFENGKKHVHPSTVFRWLKEGVKRANIKKDVHPHTLRHSYATHLIRKGVNIKVVQELLGHTNLSTTSIYLHVADQEKFDAVKKL</sequence>
<gene>
    <name evidence="12" type="ORF">HNP65_000852</name>
</gene>
<dbReference type="PANTHER" id="PTHR30349:SF77">
    <property type="entry name" value="TYROSINE RECOMBINASE XERC"/>
    <property type="match status" value="1"/>
</dbReference>
<dbReference type="EMBL" id="JACHEX010000002">
    <property type="protein sequence ID" value="MBB6062414.1"/>
    <property type="molecule type" value="Genomic_DNA"/>
</dbReference>
<dbReference type="AlphaFoldDB" id="A0A841GMM8"/>
<dbReference type="GO" id="GO:0015074">
    <property type="term" value="P:DNA integration"/>
    <property type="evidence" value="ECO:0007669"/>
    <property type="project" value="UniProtKB-KW"/>
</dbReference>
<dbReference type="GO" id="GO:0007059">
    <property type="term" value="P:chromosome segregation"/>
    <property type="evidence" value="ECO:0007669"/>
    <property type="project" value="UniProtKB-KW"/>
</dbReference>
<dbReference type="InterPro" id="IPR002104">
    <property type="entry name" value="Integrase_catalytic"/>
</dbReference>
<evidence type="ECO:0000313" key="13">
    <source>
        <dbReference type="Proteomes" id="UP000555828"/>
    </source>
</evidence>
<dbReference type="CDD" id="cd01193">
    <property type="entry name" value="INT_IntI_C"/>
    <property type="match status" value="1"/>
</dbReference>
<dbReference type="PROSITE" id="PS51898">
    <property type="entry name" value="TYR_RECOMBINASE"/>
    <property type="match status" value="1"/>
</dbReference>
<keyword evidence="5" id="KW-0229">DNA integration</keyword>
<dbReference type="InterPro" id="IPR010998">
    <property type="entry name" value="Integrase_recombinase_N"/>
</dbReference>
<dbReference type="Proteomes" id="UP000555828">
    <property type="component" value="Unassembled WGS sequence"/>
</dbReference>
<evidence type="ECO:0000256" key="4">
    <source>
        <dbReference type="ARBA" id="ARBA00022829"/>
    </source>
</evidence>
<keyword evidence="7" id="KW-0233">DNA recombination</keyword>
<evidence type="ECO:0000256" key="5">
    <source>
        <dbReference type="ARBA" id="ARBA00022908"/>
    </source>
</evidence>
<protein>
    <submittedName>
        <fullName evidence="12">Integrase/recombinase XerD</fullName>
    </submittedName>
</protein>
<comment type="subcellular location">
    <subcellularLocation>
        <location evidence="1">Cytoplasm</location>
    </subcellularLocation>
</comment>
<dbReference type="InterPro" id="IPR044068">
    <property type="entry name" value="CB"/>
</dbReference>
<keyword evidence="3" id="KW-0132">Cell division</keyword>
<evidence type="ECO:0000256" key="1">
    <source>
        <dbReference type="ARBA" id="ARBA00004496"/>
    </source>
</evidence>
<dbReference type="InterPro" id="IPR004107">
    <property type="entry name" value="Integrase_SAM-like_N"/>
</dbReference>
<keyword evidence="8" id="KW-0131">Cell cycle</keyword>
<evidence type="ECO:0000256" key="8">
    <source>
        <dbReference type="ARBA" id="ARBA00023306"/>
    </source>
</evidence>
<keyword evidence="2" id="KW-0963">Cytoplasm</keyword>
<dbReference type="NCBIfam" id="NF040815">
    <property type="entry name" value="recomb_XerA_Arch"/>
    <property type="match status" value="1"/>
</dbReference>
<dbReference type="PANTHER" id="PTHR30349">
    <property type="entry name" value="PHAGE INTEGRASE-RELATED"/>
    <property type="match status" value="1"/>
</dbReference>
<dbReference type="GO" id="GO:0006310">
    <property type="term" value="P:DNA recombination"/>
    <property type="evidence" value="ECO:0007669"/>
    <property type="project" value="UniProtKB-KW"/>
</dbReference>
<name>A0A841GMM8_9BACT</name>